<feature type="transmembrane region" description="Helical" evidence="6">
    <location>
        <begin position="276"/>
        <end position="297"/>
    </location>
</feature>
<feature type="transmembrane region" description="Helical" evidence="6">
    <location>
        <begin position="35"/>
        <end position="54"/>
    </location>
</feature>
<dbReference type="InterPro" id="IPR051533">
    <property type="entry name" value="WaaL-like"/>
</dbReference>
<keyword evidence="4 6" id="KW-0472">Membrane</keyword>
<feature type="region of interest" description="Disordered" evidence="5">
    <location>
        <begin position="443"/>
        <end position="468"/>
    </location>
</feature>
<gene>
    <name evidence="8" type="ORF">F4554_000289</name>
</gene>
<dbReference type="RefSeq" id="WP_179785676.1">
    <property type="nucleotide sequence ID" value="NZ_BAAARR010000034.1"/>
</dbReference>
<feature type="transmembrane region" description="Helical" evidence="6">
    <location>
        <begin position="363"/>
        <end position="384"/>
    </location>
</feature>
<evidence type="ECO:0000256" key="3">
    <source>
        <dbReference type="ARBA" id="ARBA00022989"/>
    </source>
</evidence>
<organism evidence="8 9">
    <name type="scientific">Actinopolymorpha rutila</name>
    <dbReference type="NCBI Taxonomy" id="446787"/>
    <lineage>
        <taxon>Bacteria</taxon>
        <taxon>Bacillati</taxon>
        <taxon>Actinomycetota</taxon>
        <taxon>Actinomycetes</taxon>
        <taxon>Propionibacteriales</taxon>
        <taxon>Actinopolymorphaceae</taxon>
        <taxon>Actinopolymorpha</taxon>
    </lineage>
</organism>
<dbReference type="InterPro" id="IPR007016">
    <property type="entry name" value="O-antigen_ligase-rel_domated"/>
</dbReference>
<comment type="subcellular location">
    <subcellularLocation>
        <location evidence="1">Membrane</location>
        <topology evidence="1">Multi-pass membrane protein</topology>
    </subcellularLocation>
</comment>
<dbReference type="EMBL" id="JACBZH010000001">
    <property type="protein sequence ID" value="NYH87651.1"/>
    <property type="molecule type" value="Genomic_DNA"/>
</dbReference>
<feature type="transmembrane region" description="Helical" evidence="6">
    <location>
        <begin position="195"/>
        <end position="216"/>
    </location>
</feature>
<keyword evidence="9" id="KW-1185">Reference proteome</keyword>
<feature type="transmembrane region" description="Helical" evidence="6">
    <location>
        <begin position="246"/>
        <end position="264"/>
    </location>
</feature>
<sequence length="468" mass="50542">MTAFDATRAGVRPARRLGRWTPRALWGPRAERPRIFLMLVLLAAAMPLRIPVPWPVVESVIGSVSILDLLLLVAAASLVPNLWRRRLDIGYRPLAVALAIPPLVAALSLLWSQDRIESLRTTLISVEGFVAYLFITRELEGLSAERVVAYLRRYAWLVIVPAVLLLLHVPGFGPYGSDYHTGYAVSYYARLSHPVLGGSNNLATVLAILVPPLLYWGHSRRDWRATLAGLIAAMGIVCTLSRGVLAASVIAGVGYLALLPISRRPRARRRPVPGKVLGKVLIGTLGLSAGAVALYRFNPPTHEYISGRLSPDSILMRVELYSEAAEKIGARPFLGYGAGVVPYGDPAAPVDVHNTYVQQVLSFGLPLGVLVGVAIASLAVLFLLRRRVHPLAGPLGYAVLVEVVTFAFESSYEGTVLRVLFYLLLAMLAGLLRAATNETTAARSGLDGRSRSARTTTRSQSISVSPSA</sequence>
<name>A0A852Z4A3_9ACTN</name>
<proteinExistence type="predicted"/>
<evidence type="ECO:0000256" key="6">
    <source>
        <dbReference type="SAM" id="Phobius"/>
    </source>
</evidence>
<dbReference type="AlphaFoldDB" id="A0A852Z4A3"/>
<dbReference type="PANTHER" id="PTHR37422">
    <property type="entry name" value="TEICHURONIC ACID BIOSYNTHESIS PROTEIN TUAE"/>
    <property type="match status" value="1"/>
</dbReference>
<dbReference type="Proteomes" id="UP000579605">
    <property type="component" value="Unassembled WGS sequence"/>
</dbReference>
<evidence type="ECO:0000259" key="7">
    <source>
        <dbReference type="Pfam" id="PF04932"/>
    </source>
</evidence>
<feature type="transmembrane region" description="Helical" evidence="6">
    <location>
        <begin position="391"/>
        <end position="409"/>
    </location>
</feature>
<accession>A0A852Z4A3</accession>
<evidence type="ECO:0000256" key="4">
    <source>
        <dbReference type="ARBA" id="ARBA00023136"/>
    </source>
</evidence>
<feature type="domain" description="O-antigen ligase-related" evidence="7">
    <location>
        <begin position="228"/>
        <end position="370"/>
    </location>
</feature>
<feature type="transmembrane region" description="Helical" evidence="6">
    <location>
        <begin position="94"/>
        <end position="112"/>
    </location>
</feature>
<evidence type="ECO:0000256" key="2">
    <source>
        <dbReference type="ARBA" id="ARBA00022692"/>
    </source>
</evidence>
<feature type="transmembrane region" description="Helical" evidence="6">
    <location>
        <begin position="60"/>
        <end position="82"/>
    </location>
</feature>
<feature type="transmembrane region" description="Helical" evidence="6">
    <location>
        <begin position="155"/>
        <end position="175"/>
    </location>
</feature>
<dbReference type="Pfam" id="PF04932">
    <property type="entry name" value="Wzy_C"/>
    <property type="match status" value="1"/>
</dbReference>
<feature type="transmembrane region" description="Helical" evidence="6">
    <location>
        <begin position="223"/>
        <end position="240"/>
    </location>
</feature>
<feature type="transmembrane region" description="Helical" evidence="6">
    <location>
        <begin position="415"/>
        <end position="435"/>
    </location>
</feature>
<dbReference type="PANTHER" id="PTHR37422:SF13">
    <property type="entry name" value="LIPOPOLYSACCHARIDE BIOSYNTHESIS PROTEIN PA4999-RELATED"/>
    <property type="match status" value="1"/>
</dbReference>
<keyword evidence="3 6" id="KW-1133">Transmembrane helix</keyword>
<evidence type="ECO:0000256" key="5">
    <source>
        <dbReference type="SAM" id="MobiDB-lite"/>
    </source>
</evidence>
<evidence type="ECO:0000313" key="9">
    <source>
        <dbReference type="Proteomes" id="UP000579605"/>
    </source>
</evidence>
<comment type="caution">
    <text evidence="8">The sequence shown here is derived from an EMBL/GenBank/DDBJ whole genome shotgun (WGS) entry which is preliminary data.</text>
</comment>
<reference evidence="8 9" key="1">
    <citation type="submission" date="2020-07" db="EMBL/GenBank/DDBJ databases">
        <title>Sequencing the genomes of 1000 actinobacteria strains.</title>
        <authorList>
            <person name="Klenk H.-P."/>
        </authorList>
    </citation>
    <scope>NUCLEOTIDE SEQUENCE [LARGE SCALE GENOMIC DNA]</scope>
    <source>
        <strain evidence="8 9">DSM 18448</strain>
    </source>
</reference>
<evidence type="ECO:0000256" key="1">
    <source>
        <dbReference type="ARBA" id="ARBA00004141"/>
    </source>
</evidence>
<feature type="transmembrane region" description="Helical" evidence="6">
    <location>
        <begin position="118"/>
        <end position="135"/>
    </location>
</feature>
<keyword evidence="2 6" id="KW-0812">Transmembrane</keyword>
<evidence type="ECO:0000313" key="8">
    <source>
        <dbReference type="EMBL" id="NYH87651.1"/>
    </source>
</evidence>
<dbReference type="GO" id="GO:0016020">
    <property type="term" value="C:membrane"/>
    <property type="evidence" value="ECO:0007669"/>
    <property type="project" value="UniProtKB-SubCell"/>
</dbReference>
<protein>
    <recommendedName>
        <fullName evidence="7">O-antigen ligase-related domain-containing protein</fullName>
    </recommendedName>
</protein>